<evidence type="ECO:0000256" key="7">
    <source>
        <dbReference type="ARBA" id="ARBA00023002"/>
    </source>
</evidence>
<dbReference type="AlphaFoldDB" id="B8IGU0"/>
<dbReference type="Gene3D" id="3.40.50.720">
    <property type="entry name" value="NAD(P)-binding Rossmann-like Domain"/>
    <property type="match status" value="1"/>
</dbReference>
<reference evidence="18 19" key="1">
    <citation type="submission" date="2009-01" db="EMBL/GenBank/DDBJ databases">
        <title>Complete sequence of chromosome of Methylobacterium nodulans ORS 2060.</title>
        <authorList>
            <consortium name="US DOE Joint Genome Institute"/>
            <person name="Lucas S."/>
            <person name="Copeland A."/>
            <person name="Lapidus A."/>
            <person name="Glavina del Rio T."/>
            <person name="Dalin E."/>
            <person name="Tice H."/>
            <person name="Bruce D."/>
            <person name="Goodwin L."/>
            <person name="Pitluck S."/>
            <person name="Sims D."/>
            <person name="Brettin T."/>
            <person name="Detter J.C."/>
            <person name="Han C."/>
            <person name="Larimer F."/>
            <person name="Land M."/>
            <person name="Hauser L."/>
            <person name="Kyrpides N."/>
            <person name="Ivanova N."/>
            <person name="Marx C.J."/>
            <person name="Richardson P."/>
        </authorList>
    </citation>
    <scope>NUCLEOTIDE SEQUENCE [LARGE SCALE GENOMIC DNA]</scope>
    <source>
        <strain evidence="19">LMG 21967 / CNCM I-2342 / ORS 2060</strain>
    </source>
</reference>
<dbReference type="GO" id="GO:0051266">
    <property type="term" value="F:sirohydrochlorin ferrochelatase activity"/>
    <property type="evidence" value="ECO:0007669"/>
    <property type="project" value="InterPro"/>
</dbReference>
<dbReference type="GO" id="GO:0043115">
    <property type="term" value="F:precorrin-2 dehydrogenase activity"/>
    <property type="evidence" value="ECO:0007669"/>
    <property type="project" value="UniProtKB-EC"/>
</dbReference>
<dbReference type="InterPro" id="IPR036291">
    <property type="entry name" value="NAD(P)-bd_dom_sf"/>
</dbReference>
<dbReference type="PANTHER" id="PTHR45790:SF3">
    <property type="entry name" value="S-ADENOSYL-L-METHIONINE-DEPENDENT UROPORPHYRINOGEN III METHYLTRANSFERASE, CHLOROPLASTIC"/>
    <property type="match status" value="1"/>
</dbReference>
<keyword evidence="6" id="KW-0949">S-adenosyl-L-methionine</keyword>
<comment type="pathway">
    <text evidence="1">Porphyrin-containing compound metabolism; siroheme biosynthesis; sirohydrochlorin from precorrin-2: step 1/1.</text>
</comment>
<evidence type="ECO:0000256" key="15">
    <source>
        <dbReference type="SAM" id="MobiDB-lite"/>
    </source>
</evidence>
<evidence type="ECO:0000256" key="2">
    <source>
        <dbReference type="ARBA" id="ARBA00005879"/>
    </source>
</evidence>
<evidence type="ECO:0000256" key="14">
    <source>
        <dbReference type="PIRSR" id="PIRSR036426-1"/>
    </source>
</evidence>
<dbReference type="NCBIfam" id="TIGR01470">
    <property type="entry name" value="cysG_Nterm"/>
    <property type="match status" value="1"/>
</dbReference>
<dbReference type="NCBIfam" id="TIGR01469">
    <property type="entry name" value="cobA_cysG_Cterm"/>
    <property type="match status" value="1"/>
</dbReference>
<feature type="active site" description="Proton donor" evidence="14">
    <location>
        <position position="291"/>
    </location>
</feature>
<dbReference type="GO" id="GO:0032259">
    <property type="term" value="P:methylation"/>
    <property type="evidence" value="ECO:0007669"/>
    <property type="project" value="UniProtKB-KW"/>
</dbReference>
<sequence length="510" mass="53230">MSTLMSSPRLPRETRSSGLEPLAVLPVFVTLQGRRAVLAGANGGAAWKAKLLAAAGAHVDVFAPEPTDELRAAPAETVAGRIVLHERDWNPADLDGAAFAITAHEDEEECAGFVAAARQAGAIVNAIDRPHLCDVSFGAIVNRSPLVVGISTEGAAPVFGQTVRARIEAMLPAGFKAWVAAARDWRATVGARYQAFAERRAFWERFTDRAFAEPDRAPRRADLDDLMAETDAGPRGGSVVLVGAGPGDAELLTLKALRALRSADVILYDDLVAPEILDYARREARTMLVGKTGHGPSCRQDDINALMVSLARSGKRVVRLKAGDPLVFGRAGEEIEACRAAGIPVSVVPGVTAAQGAAASLGFSLTHRDAARRLQYVTGHDRRGALPDDLNWAALSEPSVTTVIYMPKRTLGALLARAVAGGLPPGTPALAVFNATRPEQVVVQGSAATLADRVAASGAEGPAIVMVGDAVGRGARAVIDEAAAFLPADTVSDDTRAAPEPLSRVGEGQG</sequence>
<dbReference type="EMBL" id="CP001349">
    <property type="protein sequence ID" value="ACL57815.1"/>
    <property type="molecule type" value="Genomic_DNA"/>
</dbReference>
<comment type="catalytic activity">
    <reaction evidence="13">
        <text>precorrin-2 + NAD(+) = sirohydrochlorin + NADH + 2 H(+)</text>
        <dbReference type="Rhea" id="RHEA:15613"/>
        <dbReference type="ChEBI" id="CHEBI:15378"/>
        <dbReference type="ChEBI" id="CHEBI:57540"/>
        <dbReference type="ChEBI" id="CHEBI:57945"/>
        <dbReference type="ChEBI" id="CHEBI:58351"/>
        <dbReference type="ChEBI" id="CHEBI:58827"/>
        <dbReference type="EC" id="1.3.1.76"/>
    </reaction>
</comment>
<dbReference type="InterPro" id="IPR014776">
    <property type="entry name" value="4pyrrole_Mease_sub2"/>
</dbReference>
<dbReference type="Pfam" id="PF10414">
    <property type="entry name" value="CysG_dimeriser"/>
    <property type="match status" value="1"/>
</dbReference>
<dbReference type="GO" id="GO:0051287">
    <property type="term" value="F:NAD binding"/>
    <property type="evidence" value="ECO:0007669"/>
    <property type="project" value="InterPro"/>
</dbReference>
<feature type="domain" description="Tetrapyrrole methylase" evidence="16">
    <location>
        <begin position="239"/>
        <end position="450"/>
    </location>
</feature>
<feature type="active site" description="Proton acceptor" evidence="14">
    <location>
        <position position="269"/>
    </location>
</feature>
<keyword evidence="11" id="KW-0511">Multifunctional enzyme</keyword>
<dbReference type="KEGG" id="mno:Mnod_2864"/>
<dbReference type="PANTHER" id="PTHR45790">
    <property type="entry name" value="SIROHEME SYNTHASE-RELATED"/>
    <property type="match status" value="1"/>
</dbReference>
<evidence type="ECO:0000256" key="5">
    <source>
        <dbReference type="ARBA" id="ARBA00022679"/>
    </source>
</evidence>
<evidence type="ECO:0000256" key="6">
    <source>
        <dbReference type="ARBA" id="ARBA00022691"/>
    </source>
</evidence>
<dbReference type="InterPro" id="IPR019478">
    <property type="entry name" value="Sirohaem_synthase_dimer_dom"/>
</dbReference>
<keyword evidence="19" id="KW-1185">Reference proteome</keyword>
<comment type="similarity">
    <text evidence="2">Belongs to the precorrin methyltransferase family.</text>
</comment>
<dbReference type="NCBIfam" id="NF007922">
    <property type="entry name" value="PRK10637.1"/>
    <property type="match status" value="1"/>
</dbReference>
<dbReference type="InterPro" id="IPR012409">
    <property type="entry name" value="Sirohaem_synth"/>
</dbReference>
<dbReference type="eggNOG" id="COG0007">
    <property type="taxonomic scope" value="Bacteria"/>
</dbReference>
<proteinExistence type="inferred from homology"/>
<dbReference type="Pfam" id="PF00590">
    <property type="entry name" value="TP_methylase"/>
    <property type="match status" value="1"/>
</dbReference>
<evidence type="ECO:0000256" key="3">
    <source>
        <dbReference type="ARBA" id="ARBA00022573"/>
    </source>
</evidence>
<dbReference type="UniPathway" id="UPA00262">
    <property type="reaction ID" value="UER00211"/>
</dbReference>
<dbReference type="CDD" id="cd11642">
    <property type="entry name" value="SUMT"/>
    <property type="match status" value="1"/>
</dbReference>
<dbReference type="PIRSF" id="PIRSF036426">
    <property type="entry name" value="Sirohaem_synth"/>
    <property type="match status" value="1"/>
</dbReference>
<dbReference type="Gene3D" id="3.40.1010.10">
    <property type="entry name" value="Cobalt-precorrin-4 Transmethylase, Domain 1"/>
    <property type="match status" value="1"/>
</dbReference>
<dbReference type="SUPFAM" id="SSF53790">
    <property type="entry name" value="Tetrapyrrole methylase"/>
    <property type="match status" value="1"/>
</dbReference>
<evidence type="ECO:0000313" key="18">
    <source>
        <dbReference type="EMBL" id="ACL57815.1"/>
    </source>
</evidence>
<dbReference type="STRING" id="460265.Mnod_2864"/>
<gene>
    <name evidence="18" type="ordered locus">Mnod_2864</name>
</gene>
<dbReference type="InterPro" id="IPR035996">
    <property type="entry name" value="4pyrrol_Methylase_sf"/>
</dbReference>
<name>B8IGU0_METNO</name>
<evidence type="ECO:0000259" key="17">
    <source>
        <dbReference type="Pfam" id="PF10414"/>
    </source>
</evidence>
<comment type="pathway">
    <text evidence="12">Porphyrin-containing compound metabolism; siroheme biosynthesis; precorrin-2 from uroporphyrinogen III: step 1/1.</text>
</comment>
<dbReference type="SUPFAM" id="SSF75615">
    <property type="entry name" value="Siroheme synthase middle domains-like"/>
    <property type="match status" value="1"/>
</dbReference>
<dbReference type="GO" id="GO:0019354">
    <property type="term" value="P:siroheme biosynthetic process"/>
    <property type="evidence" value="ECO:0007669"/>
    <property type="project" value="UniProtKB-UniPathway"/>
</dbReference>
<dbReference type="InterPro" id="IPR000878">
    <property type="entry name" value="4pyrrol_Mease"/>
</dbReference>
<dbReference type="Pfam" id="PF13241">
    <property type="entry name" value="NAD_binding_7"/>
    <property type="match status" value="1"/>
</dbReference>
<evidence type="ECO:0000256" key="10">
    <source>
        <dbReference type="ARBA" id="ARBA00023244"/>
    </source>
</evidence>
<dbReference type="eggNOG" id="COG1648">
    <property type="taxonomic scope" value="Bacteria"/>
</dbReference>
<keyword evidence="5 18" id="KW-0808">Transferase</keyword>
<keyword evidence="3" id="KW-0169">Cobalamin biosynthesis</keyword>
<dbReference type="NCBIfam" id="NF004790">
    <property type="entry name" value="PRK06136.1"/>
    <property type="match status" value="1"/>
</dbReference>
<dbReference type="FunFam" id="3.40.1010.10:FF:000001">
    <property type="entry name" value="Siroheme synthase"/>
    <property type="match status" value="1"/>
</dbReference>
<organism evidence="18 19">
    <name type="scientific">Methylobacterium nodulans (strain LMG 21967 / CNCM I-2342 / ORS 2060)</name>
    <dbReference type="NCBI Taxonomy" id="460265"/>
    <lineage>
        <taxon>Bacteria</taxon>
        <taxon>Pseudomonadati</taxon>
        <taxon>Pseudomonadota</taxon>
        <taxon>Alphaproteobacteria</taxon>
        <taxon>Hyphomicrobiales</taxon>
        <taxon>Methylobacteriaceae</taxon>
        <taxon>Methylobacterium</taxon>
    </lineage>
</organism>
<evidence type="ECO:0000256" key="13">
    <source>
        <dbReference type="ARBA" id="ARBA00047561"/>
    </source>
</evidence>
<evidence type="ECO:0000256" key="9">
    <source>
        <dbReference type="ARBA" id="ARBA00023239"/>
    </source>
</evidence>
<keyword evidence="4 18" id="KW-0489">Methyltransferase</keyword>
<protein>
    <submittedName>
        <fullName evidence="18">Uroporphyrin-III C-methyltransferase</fullName>
    </submittedName>
</protein>
<evidence type="ECO:0000256" key="12">
    <source>
        <dbReference type="ARBA" id="ARBA00025705"/>
    </source>
</evidence>
<feature type="domain" description="Sirohaem synthase dimerisation" evidence="17">
    <location>
        <begin position="177"/>
        <end position="227"/>
    </location>
</feature>
<dbReference type="Gene3D" id="3.30.950.10">
    <property type="entry name" value="Methyltransferase, Cobalt-precorrin-4 Transmethylase, Domain 2"/>
    <property type="match status" value="1"/>
</dbReference>
<dbReference type="InterPro" id="IPR003043">
    <property type="entry name" value="Uropor_MeTrfase_CS"/>
</dbReference>
<evidence type="ECO:0000256" key="8">
    <source>
        <dbReference type="ARBA" id="ARBA00023027"/>
    </source>
</evidence>
<keyword evidence="8" id="KW-0520">NAD</keyword>
<evidence type="ECO:0000256" key="11">
    <source>
        <dbReference type="ARBA" id="ARBA00023268"/>
    </source>
</evidence>
<dbReference type="InterPro" id="IPR050161">
    <property type="entry name" value="Siro_Cobalamin_biosynth"/>
</dbReference>
<feature type="region of interest" description="Disordered" evidence="15">
    <location>
        <begin position="490"/>
        <end position="510"/>
    </location>
</feature>
<dbReference type="GO" id="GO:0009236">
    <property type="term" value="P:cobalamin biosynthetic process"/>
    <property type="evidence" value="ECO:0007669"/>
    <property type="project" value="UniProtKB-KW"/>
</dbReference>
<evidence type="ECO:0000259" key="16">
    <source>
        <dbReference type="Pfam" id="PF00590"/>
    </source>
</evidence>
<dbReference type="HOGENOM" id="CLU_011276_2_1_5"/>
<dbReference type="InterPro" id="IPR014777">
    <property type="entry name" value="4pyrrole_Mease_sub1"/>
</dbReference>
<dbReference type="InterPro" id="IPR006367">
    <property type="entry name" value="Sirohaem_synthase_N"/>
</dbReference>
<evidence type="ECO:0000256" key="1">
    <source>
        <dbReference type="ARBA" id="ARBA00005010"/>
    </source>
</evidence>
<dbReference type="Proteomes" id="UP000008207">
    <property type="component" value="Chromosome"/>
</dbReference>
<dbReference type="GO" id="GO:0004851">
    <property type="term" value="F:uroporphyrin-III C-methyltransferase activity"/>
    <property type="evidence" value="ECO:0007669"/>
    <property type="project" value="InterPro"/>
</dbReference>
<keyword evidence="9" id="KW-0456">Lyase</keyword>
<dbReference type="Gene3D" id="3.30.160.110">
    <property type="entry name" value="Siroheme synthase, domain 2"/>
    <property type="match status" value="1"/>
</dbReference>
<dbReference type="InterPro" id="IPR006366">
    <property type="entry name" value="CobA/CysG_C"/>
</dbReference>
<evidence type="ECO:0000256" key="4">
    <source>
        <dbReference type="ARBA" id="ARBA00022603"/>
    </source>
</evidence>
<keyword evidence="10" id="KW-0627">Porphyrin biosynthesis</keyword>
<dbReference type="PROSITE" id="PS00839">
    <property type="entry name" value="SUMT_1"/>
    <property type="match status" value="1"/>
</dbReference>
<keyword evidence="7" id="KW-0560">Oxidoreductase</keyword>
<dbReference type="SUPFAM" id="SSF51735">
    <property type="entry name" value="NAD(P)-binding Rossmann-fold domains"/>
    <property type="match status" value="1"/>
</dbReference>
<accession>B8IGU0</accession>
<evidence type="ECO:0000313" key="19">
    <source>
        <dbReference type="Proteomes" id="UP000008207"/>
    </source>
</evidence>